<dbReference type="Pfam" id="PF03729">
    <property type="entry name" value="DUF308"/>
    <property type="match status" value="1"/>
</dbReference>
<evidence type="ECO:0000313" key="2">
    <source>
        <dbReference type="EMBL" id="AVQ03557.1"/>
    </source>
</evidence>
<keyword evidence="3" id="KW-1185">Reference proteome</keyword>
<dbReference type="InterPro" id="IPR005325">
    <property type="entry name" value="DUF308_memb"/>
</dbReference>
<evidence type="ECO:0000256" key="1">
    <source>
        <dbReference type="SAM" id="Phobius"/>
    </source>
</evidence>
<evidence type="ECO:0000313" key="3">
    <source>
        <dbReference type="Proteomes" id="UP000240527"/>
    </source>
</evidence>
<organism evidence="2 3">
    <name type="scientific">Caulobacter segnis</name>
    <dbReference type="NCBI Taxonomy" id="88688"/>
    <lineage>
        <taxon>Bacteria</taxon>
        <taxon>Pseudomonadati</taxon>
        <taxon>Pseudomonadota</taxon>
        <taxon>Alphaproteobacteria</taxon>
        <taxon>Caulobacterales</taxon>
        <taxon>Caulobacteraceae</taxon>
        <taxon>Caulobacter</taxon>
    </lineage>
</organism>
<keyword evidence="1" id="KW-1133">Transmembrane helix</keyword>
<reference evidence="2 3" key="1">
    <citation type="journal article" date="2015" name="Biotechnol. Bioeng.">
        <title>Genome sequence and phenotypic characterization of Caulobacter segnis.</title>
        <authorList>
            <person name="Patel S."/>
            <person name="Fletcher B."/>
            <person name="Scott D.C."/>
            <person name="Ely B."/>
        </authorList>
    </citation>
    <scope>NUCLEOTIDE SEQUENCE [LARGE SCALE GENOMIC DNA]</scope>
    <source>
        <strain evidence="2 3">TK0059</strain>
    </source>
</reference>
<dbReference type="EMBL" id="CP027850">
    <property type="protein sequence ID" value="AVQ03557.1"/>
    <property type="molecule type" value="Genomic_DNA"/>
</dbReference>
<feature type="transmembrane region" description="Helical" evidence="1">
    <location>
        <begin position="16"/>
        <end position="33"/>
    </location>
</feature>
<evidence type="ECO:0008006" key="4">
    <source>
        <dbReference type="Google" id="ProtNLM"/>
    </source>
</evidence>
<accession>A0ABM6TK17</accession>
<feature type="transmembrane region" description="Helical" evidence="1">
    <location>
        <begin position="72"/>
        <end position="92"/>
    </location>
</feature>
<dbReference type="RefSeq" id="WP_013080577.1">
    <property type="nucleotide sequence ID" value="NZ_CP027850.1"/>
</dbReference>
<sequence length="186" mass="19699">MAQVDQVQRDGLKRYYFLRAAVSVAWILAAVAVGTSNPLLGGVLLVAYPAWDALANAMDARSNGGFAANPPQTFNLVVSLLVAAAVLLALQVEPRRVLTVFGVWAGFSGILQLVAGLRRWRSVGGQWPMVLSGAQSVLAGVFMITRSLQHGGHPPAPIEIAPYAGFGAFYFLVAAVALTLKGRKRA</sequence>
<name>A0ABM6TK17_9CAUL</name>
<keyword evidence="1" id="KW-0812">Transmembrane</keyword>
<proteinExistence type="predicted"/>
<feature type="transmembrane region" description="Helical" evidence="1">
    <location>
        <begin position="160"/>
        <end position="180"/>
    </location>
</feature>
<feature type="transmembrane region" description="Helical" evidence="1">
    <location>
        <begin position="98"/>
        <end position="117"/>
    </location>
</feature>
<keyword evidence="1" id="KW-0472">Membrane</keyword>
<protein>
    <recommendedName>
        <fullName evidence="4">DUF308 domain-containing protein</fullName>
    </recommendedName>
</protein>
<gene>
    <name evidence="2" type="ORF">B7G68_17925</name>
</gene>
<dbReference type="Proteomes" id="UP000240527">
    <property type="component" value="Chromosome"/>
</dbReference>